<organism evidence="1 2">
    <name type="scientific">Sporosarcina newyorkensis 2681</name>
    <dbReference type="NCBI Taxonomy" id="1027292"/>
    <lineage>
        <taxon>Bacteria</taxon>
        <taxon>Bacillati</taxon>
        <taxon>Bacillota</taxon>
        <taxon>Bacilli</taxon>
        <taxon>Bacillales</taxon>
        <taxon>Caryophanaceae</taxon>
        <taxon>Sporosarcina</taxon>
    </lineage>
</organism>
<protein>
    <submittedName>
        <fullName evidence="1">Uncharacterized protein</fullName>
    </submittedName>
</protein>
<name>F9DTZ9_9BACL</name>
<dbReference type="Proteomes" id="UP000005316">
    <property type="component" value="Unassembled WGS sequence"/>
</dbReference>
<evidence type="ECO:0000313" key="2">
    <source>
        <dbReference type="Proteomes" id="UP000005316"/>
    </source>
</evidence>
<dbReference type="AlphaFoldDB" id="F9DTZ9"/>
<dbReference type="EMBL" id="AFPZ01000070">
    <property type="protein sequence ID" value="EGQ25183.1"/>
    <property type="molecule type" value="Genomic_DNA"/>
</dbReference>
<evidence type="ECO:0000313" key="1">
    <source>
        <dbReference type="EMBL" id="EGQ25183.1"/>
    </source>
</evidence>
<comment type="caution">
    <text evidence="1">The sequence shown here is derived from an EMBL/GenBank/DDBJ whole genome shotgun (WGS) entry which is preliminary data.</text>
</comment>
<sequence>MTKADKGFRHFFSCKLFIILRCKNDKVEEDTKKWRKNETK</sequence>
<reference evidence="1 2" key="1">
    <citation type="submission" date="2011-04" db="EMBL/GenBank/DDBJ databases">
        <authorList>
            <person name="Muzny D."/>
            <person name="Qin X."/>
            <person name="Deng J."/>
            <person name="Jiang H."/>
            <person name="Liu Y."/>
            <person name="Qu J."/>
            <person name="Song X.-Z."/>
            <person name="Zhang L."/>
            <person name="Thornton R."/>
            <person name="Coyle M."/>
            <person name="Francisco L."/>
            <person name="Jackson L."/>
            <person name="Javaid M."/>
            <person name="Korchina V."/>
            <person name="Kovar C."/>
            <person name="Mata R."/>
            <person name="Mathew T."/>
            <person name="Ngo R."/>
            <person name="Nguyen L."/>
            <person name="Nguyen N."/>
            <person name="Okwuonu G."/>
            <person name="Ongeri F."/>
            <person name="Pham C."/>
            <person name="Simmons D."/>
            <person name="Wilczek-Boney K."/>
            <person name="Hale W."/>
            <person name="Jakkamsetti A."/>
            <person name="Pham P."/>
            <person name="Ruth R."/>
            <person name="San Lucas F."/>
            <person name="Warren J."/>
            <person name="Zhang J."/>
            <person name="Zhao Z."/>
            <person name="Zhou C."/>
            <person name="Zhu D."/>
            <person name="Lee S."/>
            <person name="Bess C."/>
            <person name="Blankenburg K."/>
            <person name="Forbes L."/>
            <person name="Fu Q."/>
            <person name="Gubbala S."/>
            <person name="Hirani K."/>
            <person name="Jayaseelan J.C."/>
            <person name="Lara F."/>
            <person name="Munidasa M."/>
            <person name="Palculict T."/>
            <person name="Patil S."/>
            <person name="Pu L.-L."/>
            <person name="Saada N."/>
            <person name="Tang L."/>
            <person name="Weissenberger G."/>
            <person name="Zhu Y."/>
            <person name="Hemphill L."/>
            <person name="Shang Y."/>
            <person name="Youmans B."/>
            <person name="Ayvaz T."/>
            <person name="Ross M."/>
            <person name="Santibanez J."/>
            <person name="Aqrawi P."/>
            <person name="Gross S."/>
            <person name="Joshi V."/>
            <person name="Fowler G."/>
            <person name="Nazareth L."/>
            <person name="Reid J."/>
            <person name="Worley K."/>
            <person name="Petrosino J."/>
            <person name="Highlander S."/>
            <person name="Gibbs R."/>
        </authorList>
    </citation>
    <scope>NUCLEOTIDE SEQUENCE [LARGE SCALE GENOMIC DNA]</scope>
    <source>
        <strain evidence="1 2">2681</strain>
    </source>
</reference>
<dbReference type="HOGENOM" id="CLU_3296753_0_0_9"/>
<gene>
    <name evidence="1" type="ORF">HMPREF9372_2280</name>
</gene>
<accession>F9DTZ9</accession>
<proteinExistence type="predicted"/>